<evidence type="ECO:0000313" key="2">
    <source>
        <dbReference type="Proteomes" id="UP000034705"/>
    </source>
</evidence>
<protein>
    <submittedName>
        <fullName evidence="1">Uncharacterized protein</fullName>
    </submittedName>
</protein>
<gene>
    <name evidence="1" type="ORF">UX45_C0023G0018</name>
</gene>
<comment type="caution">
    <text evidence="1">The sequence shown here is derived from an EMBL/GenBank/DDBJ whole genome shotgun (WGS) entry which is preliminary data.</text>
</comment>
<accession>A0A0G1RQI2</accession>
<dbReference type="AlphaFoldDB" id="A0A0G1RQI2"/>
<evidence type="ECO:0000313" key="1">
    <source>
        <dbReference type="EMBL" id="KKU32218.1"/>
    </source>
</evidence>
<name>A0A0G1RQI2_9BACT</name>
<dbReference type="Proteomes" id="UP000034705">
    <property type="component" value="Unassembled WGS sequence"/>
</dbReference>
<dbReference type="PROSITE" id="PS51257">
    <property type="entry name" value="PROKAR_LIPOPROTEIN"/>
    <property type="match status" value="1"/>
</dbReference>
<proteinExistence type="predicted"/>
<sequence>MRQIYTNQKYRLALSVALFVCLATIGFGCLSKNESKDTQEGSVVIDRQAILEDAKEAGLIMDDDELQAMADVGNLVTVEGEILMNETVLESAKKDDYRVSGALADVTAGGSFGVVKSKSEEGTFTLYATVGALPVLHEDQHYEAWLVKRDALMRVVSLGDLTVPAGEEERWSFLYTSKEDLSQYDFFVFTSEWNDTNPTPGLHILEGVME</sequence>
<dbReference type="EMBL" id="LCMG01000023">
    <property type="protein sequence ID" value="KKU32218.1"/>
    <property type="molecule type" value="Genomic_DNA"/>
</dbReference>
<organism evidence="1 2">
    <name type="scientific">Candidatus Uhrbacteria bacterium GW2011_GWF2_46_218</name>
    <dbReference type="NCBI Taxonomy" id="1619001"/>
    <lineage>
        <taxon>Bacteria</taxon>
        <taxon>Candidatus Uhriibacteriota</taxon>
    </lineage>
</organism>
<reference evidence="1 2" key="1">
    <citation type="journal article" date="2015" name="Nature">
        <title>rRNA introns, odd ribosomes, and small enigmatic genomes across a large radiation of phyla.</title>
        <authorList>
            <person name="Brown C.T."/>
            <person name="Hug L.A."/>
            <person name="Thomas B.C."/>
            <person name="Sharon I."/>
            <person name="Castelle C.J."/>
            <person name="Singh A."/>
            <person name="Wilkins M.J."/>
            <person name="Williams K.H."/>
            <person name="Banfield J.F."/>
        </authorList>
    </citation>
    <scope>NUCLEOTIDE SEQUENCE [LARGE SCALE GENOMIC DNA]</scope>
</reference>